<dbReference type="EMBL" id="QVLX01000008">
    <property type="protein sequence ID" value="RGE85484.1"/>
    <property type="molecule type" value="Genomic_DNA"/>
</dbReference>
<sequence>MAQRKNGSDRAPDHIPVQRRKRKDGRTGRQKSDLDYHLDEAQDRKTAGRKRPEGARRRPHNRITGEEKRERYQQEIGRRKERKAERAGAARGMAFFALQLVASVAFLWLLCWMDILIMEYLLGIAGVLLVLLGITLISQLAVRGKGKIIGKVFSFVMTVVLVIGSFYLYKTGGALFHIAGGSSESHKMVAVVREDDSAKELGDAEDYIFGIQYATDGENTDKALANINKKLKKSIETKVFDNMEDMAKALMSEEIDIIVYDSSYQSTMEKAVEDFKSGTKVIYECEIEETQDLSLDVPVQTEPFTVYISGIDIYGNVEDMSRSDVNIIATVNPKTHQILLVTTPRDYYVEIPGISGGMRDKLTHAGNYGVDVSIDTLEELYQVSIPFYARLNFTSFINIIDILGGVDVESEFDFTTGTDAGAVVEIQEGTNHLNGQEALAFARERHALDDGDNQRGKNQQALITAMIKKMVSPSMIVKAADILDEAADSVETNMSMKQIRALIKQQLKDHSDWQIYSMAADGTPEENICYSAPNQYLYVTVPNEDTVAEIAQTINKVEAGETISGSETADGT</sequence>
<evidence type="ECO:0000313" key="6">
    <source>
        <dbReference type="Proteomes" id="UP000261080"/>
    </source>
</evidence>
<evidence type="ECO:0000259" key="4">
    <source>
        <dbReference type="Pfam" id="PF03816"/>
    </source>
</evidence>
<feature type="transmembrane region" description="Helical" evidence="3">
    <location>
        <begin position="88"/>
        <end position="109"/>
    </location>
</feature>
<keyword evidence="3" id="KW-0472">Membrane</keyword>
<feature type="region of interest" description="Disordered" evidence="2">
    <location>
        <begin position="1"/>
        <end position="83"/>
    </location>
</feature>
<dbReference type="NCBIfam" id="TIGR00350">
    <property type="entry name" value="lytR_cpsA_psr"/>
    <property type="match status" value="1"/>
</dbReference>
<proteinExistence type="inferred from homology"/>
<feature type="compositionally biased region" description="Basic and acidic residues" evidence="2">
    <location>
        <begin position="25"/>
        <end position="56"/>
    </location>
</feature>
<keyword evidence="3" id="KW-0812">Transmembrane</keyword>
<keyword evidence="3" id="KW-1133">Transmembrane helix</keyword>
<dbReference type="Pfam" id="PF03816">
    <property type="entry name" value="LytR_cpsA_psr"/>
    <property type="match status" value="1"/>
</dbReference>
<dbReference type="Proteomes" id="UP000261080">
    <property type="component" value="Unassembled WGS sequence"/>
</dbReference>
<protein>
    <submittedName>
        <fullName evidence="5">LytR family transcriptional regulator</fullName>
    </submittedName>
</protein>
<comment type="caution">
    <text evidence="5">The sequence shown here is derived from an EMBL/GenBank/DDBJ whole genome shotgun (WGS) entry which is preliminary data.</text>
</comment>
<dbReference type="SUPFAM" id="SSF53850">
    <property type="entry name" value="Periplasmic binding protein-like II"/>
    <property type="match status" value="1"/>
</dbReference>
<feature type="transmembrane region" description="Helical" evidence="3">
    <location>
        <begin position="115"/>
        <end position="136"/>
    </location>
</feature>
<dbReference type="InterPro" id="IPR004474">
    <property type="entry name" value="LytR_CpsA_psr"/>
</dbReference>
<dbReference type="PANTHER" id="PTHR33392">
    <property type="entry name" value="POLYISOPRENYL-TEICHOIC ACID--PEPTIDOGLYCAN TEICHOIC ACID TRANSFERASE TAGU"/>
    <property type="match status" value="1"/>
</dbReference>
<feature type="compositionally biased region" description="Basic and acidic residues" evidence="2">
    <location>
        <begin position="1"/>
        <end position="13"/>
    </location>
</feature>
<reference evidence="5 6" key="1">
    <citation type="submission" date="2018-08" db="EMBL/GenBank/DDBJ databases">
        <title>A genome reference for cultivated species of the human gut microbiota.</title>
        <authorList>
            <person name="Zou Y."/>
            <person name="Xue W."/>
            <person name="Luo G."/>
        </authorList>
    </citation>
    <scope>NUCLEOTIDE SEQUENCE [LARGE SCALE GENOMIC DNA]</scope>
    <source>
        <strain evidence="5 6">AF37-2AT</strain>
    </source>
</reference>
<dbReference type="Gene3D" id="3.40.190.10">
    <property type="entry name" value="Periplasmic binding protein-like II"/>
    <property type="match status" value="1"/>
</dbReference>
<evidence type="ECO:0000256" key="1">
    <source>
        <dbReference type="ARBA" id="ARBA00006068"/>
    </source>
</evidence>
<organism evidence="5 6">
    <name type="scientific">Sellimonas intestinalis</name>
    <dbReference type="NCBI Taxonomy" id="1653434"/>
    <lineage>
        <taxon>Bacteria</taxon>
        <taxon>Bacillati</taxon>
        <taxon>Bacillota</taxon>
        <taxon>Clostridia</taxon>
        <taxon>Lachnospirales</taxon>
        <taxon>Lachnospiraceae</taxon>
        <taxon>Sellimonas</taxon>
    </lineage>
</organism>
<name>A0A3E3JZQ3_9FIRM</name>
<dbReference type="OrthoDB" id="27330at2"/>
<dbReference type="RefSeq" id="WP_100051626.1">
    <property type="nucleotide sequence ID" value="NZ_CALBAT010000024.1"/>
</dbReference>
<dbReference type="Gene3D" id="3.40.630.190">
    <property type="entry name" value="LCP protein"/>
    <property type="match status" value="1"/>
</dbReference>
<feature type="compositionally biased region" description="Basic and acidic residues" evidence="2">
    <location>
        <begin position="63"/>
        <end position="83"/>
    </location>
</feature>
<keyword evidence="6" id="KW-1185">Reference proteome</keyword>
<comment type="similarity">
    <text evidence="1">Belongs to the LytR/CpsA/Psr (LCP) family.</text>
</comment>
<evidence type="ECO:0000256" key="2">
    <source>
        <dbReference type="SAM" id="MobiDB-lite"/>
    </source>
</evidence>
<dbReference type="InterPro" id="IPR050922">
    <property type="entry name" value="LytR/CpsA/Psr_CW_biosynth"/>
</dbReference>
<evidence type="ECO:0000256" key="3">
    <source>
        <dbReference type="SAM" id="Phobius"/>
    </source>
</evidence>
<dbReference type="AlphaFoldDB" id="A0A3E3JZQ3"/>
<evidence type="ECO:0000313" key="5">
    <source>
        <dbReference type="EMBL" id="RGE85484.1"/>
    </source>
</evidence>
<feature type="domain" description="Cell envelope-related transcriptional attenuator" evidence="4">
    <location>
        <begin position="322"/>
        <end position="471"/>
    </location>
</feature>
<gene>
    <name evidence="5" type="ORF">DW016_13310</name>
</gene>
<accession>A0A3E3JZQ3</accession>
<dbReference type="PANTHER" id="PTHR33392:SF6">
    <property type="entry name" value="POLYISOPRENYL-TEICHOIC ACID--PEPTIDOGLYCAN TEICHOIC ACID TRANSFERASE TAGU"/>
    <property type="match status" value="1"/>
</dbReference>
<feature type="transmembrane region" description="Helical" evidence="3">
    <location>
        <begin position="148"/>
        <end position="169"/>
    </location>
</feature>